<dbReference type="InterPro" id="IPR035906">
    <property type="entry name" value="MetI-like_sf"/>
</dbReference>
<keyword evidence="6 7" id="KW-0472">Membrane</keyword>
<dbReference type="PANTHER" id="PTHR43227:SF11">
    <property type="entry name" value="BLL4140 PROTEIN"/>
    <property type="match status" value="1"/>
</dbReference>
<evidence type="ECO:0000256" key="3">
    <source>
        <dbReference type="ARBA" id="ARBA00022475"/>
    </source>
</evidence>
<dbReference type="Pfam" id="PF00528">
    <property type="entry name" value="BPD_transp_1"/>
    <property type="match status" value="1"/>
</dbReference>
<evidence type="ECO:0000256" key="4">
    <source>
        <dbReference type="ARBA" id="ARBA00022692"/>
    </source>
</evidence>
<evidence type="ECO:0000256" key="7">
    <source>
        <dbReference type="RuleBase" id="RU363032"/>
    </source>
</evidence>
<feature type="transmembrane region" description="Helical" evidence="7">
    <location>
        <begin position="21"/>
        <end position="48"/>
    </location>
</feature>
<comment type="caution">
    <text evidence="9">The sequence shown here is derived from an EMBL/GenBank/DDBJ whole genome shotgun (WGS) entry which is preliminary data.</text>
</comment>
<dbReference type="InterPro" id="IPR050809">
    <property type="entry name" value="UgpAE/MalFG_permease"/>
</dbReference>
<name>A0A084JPX0_9FIRM</name>
<evidence type="ECO:0000256" key="2">
    <source>
        <dbReference type="ARBA" id="ARBA00022448"/>
    </source>
</evidence>
<evidence type="ECO:0000256" key="6">
    <source>
        <dbReference type="ARBA" id="ARBA00023136"/>
    </source>
</evidence>
<protein>
    <submittedName>
        <fullName evidence="9">Sugar ABC transporter permease</fullName>
    </submittedName>
</protein>
<dbReference type="CDD" id="cd06261">
    <property type="entry name" value="TM_PBP2"/>
    <property type="match status" value="1"/>
</dbReference>
<keyword evidence="2 7" id="KW-0813">Transport</keyword>
<feature type="domain" description="ABC transmembrane type-1" evidence="8">
    <location>
        <begin position="87"/>
        <end position="305"/>
    </location>
</feature>
<proteinExistence type="inferred from homology"/>
<dbReference type="InterPro" id="IPR000515">
    <property type="entry name" value="MetI-like"/>
</dbReference>
<evidence type="ECO:0000313" key="10">
    <source>
        <dbReference type="Proteomes" id="UP000028525"/>
    </source>
</evidence>
<dbReference type="PROSITE" id="PS50928">
    <property type="entry name" value="ABC_TM1"/>
    <property type="match status" value="1"/>
</dbReference>
<evidence type="ECO:0000256" key="5">
    <source>
        <dbReference type="ARBA" id="ARBA00022989"/>
    </source>
</evidence>
<evidence type="ECO:0000256" key="1">
    <source>
        <dbReference type="ARBA" id="ARBA00004651"/>
    </source>
</evidence>
<evidence type="ECO:0000259" key="8">
    <source>
        <dbReference type="PROSITE" id="PS50928"/>
    </source>
</evidence>
<feature type="transmembrane region" description="Helical" evidence="7">
    <location>
        <begin position="228"/>
        <end position="246"/>
    </location>
</feature>
<reference evidence="9 10" key="1">
    <citation type="submission" date="2014-07" db="EMBL/GenBank/DDBJ databases">
        <title>Draft genome of Clostridium celerecrescens 152B isolated from sediments associated with methane hydrate from Krishna Godavari basin.</title>
        <authorList>
            <person name="Honkalas V.S."/>
            <person name="Dabir A.P."/>
            <person name="Arora P."/>
            <person name="Dhakephalkar P.K."/>
        </authorList>
    </citation>
    <scope>NUCLEOTIDE SEQUENCE [LARGE SCALE GENOMIC DNA]</scope>
    <source>
        <strain evidence="9 10">152B</strain>
    </source>
</reference>
<organism evidence="9 10">
    <name type="scientific">Lacrimispora celerecrescens</name>
    <dbReference type="NCBI Taxonomy" id="29354"/>
    <lineage>
        <taxon>Bacteria</taxon>
        <taxon>Bacillati</taxon>
        <taxon>Bacillota</taxon>
        <taxon>Clostridia</taxon>
        <taxon>Lachnospirales</taxon>
        <taxon>Lachnospiraceae</taxon>
        <taxon>Lacrimispora</taxon>
    </lineage>
</organism>
<dbReference type="EMBL" id="JPME01000008">
    <property type="protein sequence ID" value="KEZ91004.1"/>
    <property type="molecule type" value="Genomic_DNA"/>
</dbReference>
<keyword evidence="3" id="KW-1003">Cell membrane</keyword>
<evidence type="ECO:0000313" key="9">
    <source>
        <dbReference type="EMBL" id="KEZ91004.1"/>
    </source>
</evidence>
<dbReference type="AlphaFoldDB" id="A0A084JPX0"/>
<dbReference type="Gene3D" id="1.10.3720.10">
    <property type="entry name" value="MetI-like"/>
    <property type="match status" value="1"/>
</dbReference>
<accession>A0A084JPX0</accession>
<keyword evidence="4 7" id="KW-0812">Transmembrane</keyword>
<feature type="transmembrane region" description="Helical" evidence="7">
    <location>
        <begin position="91"/>
        <end position="115"/>
    </location>
</feature>
<dbReference type="PANTHER" id="PTHR43227">
    <property type="entry name" value="BLL4140 PROTEIN"/>
    <property type="match status" value="1"/>
</dbReference>
<comment type="subcellular location">
    <subcellularLocation>
        <location evidence="1 7">Cell membrane</location>
        <topology evidence="1 7">Multi-pass membrane protein</topology>
    </subcellularLocation>
</comment>
<keyword evidence="5 7" id="KW-1133">Transmembrane helix</keyword>
<feature type="transmembrane region" description="Helical" evidence="7">
    <location>
        <begin position="127"/>
        <end position="147"/>
    </location>
</feature>
<dbReference type="STRING" id="29354.IO98_06410"/>
<keyword evidence="10" id="KW-1185">Reference proteome</keyword>
<dbReference type="GO" id="GO:0055085">
    <property type="term" value="P:transmembrane transport"/>
    <property type="evidence" value="ECO:0007669"/>
    <property type="project" value="InterPro"/>
</dbReference>
<feature type="transmembrane region" description="Helical" evidence="7">
    <location>
        <begin position="289"/>
        <end position="309"/>
    </location>
</feature>
<gene>
    <name evidence="9" type="ORF">IO98_06410</name>
</gene>
<comment type="similarity">
    <text evidence="7">Belongs to the binding-protein-dependent transport system permease family.</text>
</comment>
<sequence>MKTLNSNTKAKKRKATKGDWELTLMAVPTTIWYILFCFMPMFGLIIAFKDYKIQPGKGFIYNVIHSEWAGFKNFEFLIKSNDLYVILRNTIVYNLIFIVVGSALAVILAIMMNMLHSRKRSKVYQTLMFFPYFMSWVVAAYFLDAFLNYDNGLINNMMRDVGKTANQWYMNKNVWPSILVIMYLWKSTGYNMVIYLSSISGIDQTLYEAAVIDGAGKWQQTRYITLPSLKNVIIMMFILNVGKIFYSDFGLFYQLSQGAKGSIFNSVATIDTYVFNALKSATPIGMTSAASFFQSVACCITILVANAIVKKIDNESSII</sequence>
<dbReference type="SUPFAM" id="SSF161098">
    <property type="entry name" value="MetI-like"/>
    <property type="match status" value="1"/>
</dbReference>
<dbReference type="Proteomes" id="UP000028525">
    <property type="component" value="Unassembled WGS sequence"/>
</dbReference>
<dbReference type="GO" id="GO:0005886">
    <property type="term" value="C:plasma membrane"/>
    <property type="evidence" value="ECO:0007669"/>
    <property type="project" value="UniProtKB-SubCell"/>
</dbReference>